<feature type="region of interest" description="Disordered" evidence="2">
    <location>
        <begin position="1"/>
        <end position="86"/>
    </location>
</feature>
<comment type="caution">
    <text evidence="3">The sequence shown here is derived from an EMBL/GenBank/DDBJ whole genome shotgun (WGS) entry which is preliminary data.</text>
</comment>
<evidence type="ECO:0000256" key="2">
    <source>
        <dbReference type="SAM" id="MobiDB-lite"/>
    </source>
</evidence>
<evidence type="ECO:0000313" key="3">
    <source>
        <dbReference type="EMBL" id="KAK0403575.1"/>
    </source>
</evidence>
<reference evidence="3" key="1">
    <citation type="submission" date="2023-06" db="EMBL/GenBank/DDBJ databases">
        <title>Genomic analysis of the entomopathogenic nematode Steinernema hermaphroditum.</title>
        <authorList>
            <person name="Schwarz E.M."/>
            <person name="Heppert J.K."/>
            <person name="Baniya A."/>
            <person name="Schwartz H.T."/>
            <person name="Tan C.-H."/>
            <person name="Antoshechkin I."/>
            <person name="Sternberg P.W."/>
            <person name="Goodrich-Blair H."/>
            <person name="Dillman A.R."/>
        </authorList>
    </citation>
    <scope>NUCLEOTIDE SEQUENCE</scope>
    <source>
        <strain evidence="3">PS9179</strain>
        <tissue evidence="3">Whole animal</tissue>
    </source>
</reference>
<dbReference type="PANTHER" id="PTHR23159:SF31">
    <property type="entry name" value="CENTROSOME-ASSOCIATED PROTEIN CEP250 ISOFORM X1"/>
    <property type="match status" value="1"/>
</dbReference>
<dbReference type="Proteomes" id="UP001175271">
    <property type="component" value="Unassembled WGS sequence"/>
</dbReference>
<feature type="region of interest" description="Disordered" evidence="2">
    <location>
        <begin position="1013"/>
        <end position="1068"/>
    </location>
</feature>
<evidence type="ECO:0008006" key="5">
    <source>
        <dbReference type="Google" id="ProtNLM"/>
    </source>
</evidence>
<proteinExistence type="predicted"/>
<evidence type="ECO:0000256" key="1">
    <source>
        <dbReference type="SAM" id="Coils"/>
    </source>
</evidence>
<feature type="region of interest" description="Disordered" evidence="2">
    <location>
        <begin position="887"/>
        <end position="914"/>
    </location>
</feature>
<protein>
    <recommendedName>
        <fullName evidence="5">GRIP domain-containing protein</fullName>
    </recommendedName>
</protein>
<feature type="compositionally biased region" description="Polar residues" evidence="2">
    <location>
        <begin position="60"/>
        <end position="81"/>
    </location>
</feature>
<evidence type="ECO:0000313" key="4">
    <source>
        <dbReference type="Proteomes" id="UP001175271"/>
    </source>
</evidence>
<dbReference type="EMBL" id="JAUCMV010000004">
    <property type="protein sequence ID" value="KAK0403575.1"/>
    <property type="molecule type" value="Genomic_DNA"/>
</dbReference>
<keyword evidence="1" id="KW-0175">Coiled coil</keyword>
<feature type="coiled-coil region" evidence="1">
    <location>
        <begin position="1374"/>
        <end position="1475"/>
    </location>
</feature>
<feature type="coiled-coil region" evidence="1">
    <location>
        <begin position="1176"/>
        <end position="1203"/>
    </location>
</feature>
<name>A0AA39HDG5_9BILA</name>
<feature type="coiled-coil region" evidence="1">
    <location>
        <begin position="207"/>
        <end position="300"/>
    </location>
</feature>
<sequence length="1553" mass="178430">MSSRGHDDEAEPQPSSSASYFITPAIAGTRIPTMPKKGILKRPSSLLTRRSEGRELPVTNGASRLTTSSSQPNIGTLSSHPKPQKLSVGWSEKNAVAIFGDTSDEYTTETESDGRISLIPTMTRGLRQTAILTSEDESEGPPPEECHFYEANGFDAIDEVASVTSSTGSSQIAGKWWFGKDLRYVTHCDKRGCNHKNHEPGDYLTPTQRKNRELQHIKKELKEAQQQVTEKERHLVQLRERLKEIETMMNSNQTLNENHRLMAREKQLVEDHQREKQTLLEKHEVRVRQLIQETVEARAEMMRKGHELDEIRRRQSEMVDEETMTEVLQTAPSAVQAEPASAPITDRSNAMVMSDPSLSMMSPMSPQSPQQYLSQEALNQLQAYHNEALIWRTKAAQLEIVVKDQLLRTSQSESSLVNDLENSRREIERLREYVRRLEASNPSMVDSGIDTVIITGSPQHQAPSPVMGVECLNPACLERKRSLAEENKQLVDRMSEEGLRIRELEDDVNHLRHLIDKTEDRATKLVEKNRDLVKEFDAKSAETSAAHMAVKRLQAEKETLAMAVSHLEEKIEVYRNTLMDNDLIVQDETENWRRGFAIPGYSVMNSRRVQTELTSEELGRSENEFVTMHARLKELQSEFAYRNMDMHSKFAEVEQNLLLKTGLVESLGRQLESAACDAQVETKRRQGEREQLQNRINEMAKEIERIPLLEMEIEKLQAEKSALDLRILEARAEYDRGLEHSLDGSLKKYRELSGYWAEKMEVADKGRARIEAELQMLEKEHEQLKLRMKVEKADLEQRLTSSIDHVTQLNSRVNCSTRDAQCVAFPKQTSKYVACKPNFRHKQTSIEHGELFDEGEERLKLCQGELLTTRRQVQVLQQKLIEMIEKQPGDPRQSDKALSPIPFESKPAPLSPVDVEKDDEIAELEAKNRELQAKLRENENDKANMLKREKERIKQLVAEFDNVRKELDQEIRRYESEKRRMLERIQKLENSKVQSDELKQKIRQWNALDQMLQGEPAGPERSSRSQSPSPPVKRSASVPVLTVTSTDSEENEPSTGNGETSLTRTFSTTADPEVLRAKNVYLLKKNAELTEQMARLKISVEDSIKRTVSKVSQKSSSCRSELSPGFSDLATDLNQVRSDLELILTQMEEKPEVTEKSPPTVQWHLERDPSETEAEKRRVEKALERSRAERTALTAELDRVTSELHAAWRELELFRKEPREEAHLHHADPRMLRSRSVVELAPMSVNGDEHQKWREKTGVMFRELNRLRKQFAEADVERRDLRAEVRILRGEVEMAKAQAGLSRTAGRSFLGVFERNSATPMSSRHRRDSSGTYATARMSMFSLHELPCTSEPDLTRSLDPKGGELMTSSWHERAAYAEERAAEADRRQMNLEAELSVVKEAFRKQLSTLKERNKELEGKVKALEEEKETDAAKTKVAYNDELVEDHQVAILKKENELYEKKIRELEDERQEMYLVMFKKGQQAAHHDLAEGKIVDQMTEDRIVLRFLHDAFYYYLLNKGDSREHLQAMMTMLNFTSSQKDEVYRHRRGSSHHH</sequence>
<organism evidence="3 4">
    <name type="scientific">Steinernema hermaphroditum</name>
    <dbReference type="NCBI Taxonomy" id="289476"/>
    <lineage>
        <taxon>Eukaryota</taxon>
        <taxon>Metazoa</taxon>
        <taxon>Ecdysozoa</taxon>
        <taxon>Nematoda</taxon>
        <taxon>Chromadorea</taxon>
        <taxon>Rhabditida</taxon>
        <taxon>Tylenchina</taxon>
        <taxon>Panagrolaimomorpha</taxon>
        <taxon>Strongyloidoidea</taxon>
        <taxon>Steinernematidae</taxon>
        <taxon>Steinernema</taxon>
    </lineage>
</organism>
<feature type="compositionally biased region" description="Polar residues" evidence="2">
    <location>
        <begin position="1053"/>
        <end position="1068"/>
    </location>
</feature>
<gene>
    <name evidence="3" type="ORF">QR680_017004</name>
</gene>
<feature type="coiled-coil region" evidence="1">
    <location>
        <begin position="760"/>
        <end position="798"/>
    </location>
</feature>
<feature type="coiled-coil region" evidence="1">
    <location>
        <begin position="477"/>
        <end position="570"/>
    </location>
</feature>
<keyword evidence="4" id="KW-1185">Reference proteome</keyword>
<feature type="coiled-coil region" evidence="1">
    <location>
        <begin position="914"/>
        <end position="1008"/>
    </location>
</feature>
<feature type="coiled-coil region" evidence="1">
    <location>
        <begin position="682"/>
        <end position="733"/>
    </location>
</feature>
<feature type="compositionally biased region" description="Low complexity" evidence="2">
    <location>
        <begin position="1024"/>
        <end position="1035"/>
    </location>
</feature>
<accession>A0AA39HDG5</accession>
<dbReference type="PANTHER" id="PTHR23159">
    <property type="entry name" value="CENTROSOMAL PROTEIN 2"/>
    <property type="match status" value="1"/>
</dbReference>
<feature type="coiled-coil region" evidence="1">
    <location>
        <begin position="1264"/>
        <end position="1298"/>
    </location>
</feature>